<dbReference type="AlphaFoldDB" id="A0A067RIQ6"/>
<dbReference type="GO" id="GO:0003676">
    <property type="term" value="F:nucleic acid binding"/>
    <property type="evidence" value="ECO:0007669"/>
    <property type="project" value="InterPro"/>
</dbReference>
<keyword evidence="1" id="KW-0862">Zinc</keyword>
<dbReference type="Proteomes" id="UP000027135">
    <property type="component" value="Unassembled WGS sequence"/>
</dbReference>
<dbReference type="InterPro" id="IPR001878">
    <property type="entry name" value="Znf_CCHC"/>
</dbReference>
<keyword evidence="4" id="KW-1185">Reference proteome</keyword>
<evidence type="ECO:0000313" key="4">
    <source>
        <dbReference type="Proteomes" id="UP000027135"/>
    </source>
</evidence>
<dbReference type="EMBL" id="KK852454">
    <property type="protein sequence ID" value="KDR23652.1"/>
    <property type="molecule type" value="Genomic_DNA"/>
</dbReference>
<feature type="domain" description="CCHC-type" evidence="2">
    <location>
        <begin position="112"/>
        <end position="125"/>
    </location>
</feature>
<evidence type="ECO:0000256" key="1">
    <source>
        <dbReference type="PROSITE-ProRule" id="PRU00047"/>
    </source>
</evidence>
<accession>A0A067RIQ6</accession>
<dbReference type="InterPro" id="IPR036875">
    <property type="entry name" value="Znf_CCHC_sf"/>
</dbReference>
<gene>
    <name evidence="3" type="ORF">L798_14158</name>
</gene>
<dbReference type="PROSITE" id="PS50158">
    <property type="entry name" value="ZF_CCHC"/>
    <property type="match status" value="1"/>
</dbReference>
<evidence type="ECO:0000259" key="2">
    <source>
        <dbReference type="PROSITE" id="PS50158"/>
    </source>
</evidence>
<sequence length="139" mass="15772">MGTELRREARTRLERLNPNFVEGGISLIGEFLKGNFVAGLKDDKVKYIVKARSEDDSLAQLIETALQEESEVRSQKYRQPGNYGWPNYSGTIKKENTPHIKREVNVASNTVCYKCQGHGHIAKHCNNKPLCTKCKRQGH</sequence>
<keyword evidence="1" id="KW-0479">Metal-binding</keyword>
<keyword evidence="1" id="KW-0863">Zinc-finger</keyword>
<dbReference type="Gene3D" id="4.10.60.10">
    <property type="entry name" value="Zinc finger, CCHC-type"/>
    <property type="match status" value="1"/>
</dbReference>
<dbReference type="GO" id="GO:0008270">
    <property type="term" value="F:zinc ion binding"/>
    <property type="evidence" value="ECO:0007669"/>
    <property type="project" value="UniProtKB-KW"/>
</dbReference>
<name>A0A067RIQ6_ZOONE</name>
<proteinExistence type="predicted"/>
<organism evidence="3 4">
    <name type="scientific">Zootermopsis nevadensis</name>
    <name type="common">Dampwood termite</name>
    <dbReference type="NCBI Taxonomy" id="136037"/>
    <lineage>
        <taxon>Eukaryota</taxon>
        <taxon>Metazoa</taxon>
        <taxon>Ecdysozoa</taxon>
        <taxon>Arthropoda</taxon>
        <taxon>Hexapoda</taxon>
        <taxon>Insecta</taxon>
        <taxon>Pterygota</taxon>
        <taxon>Neoptera</taxon>
        <taxon>Polyneoptera</taxon>
        <taxon>Dictyoptera</taxon>
        <taxon>Blattodea</taxon>
        <taxon>Blattoidea</taxon>
        <taxon>Termitoidae</taxon>
        <taxon>Termopsidae</taxon>
        <taxon>Zootermopsis</taxon>
    </lineage>
</organism>
<protein>
    <recommendedName>
        <fullName evidence="2">CCHC-type domain-containing protein</fullName>
    </recommendedName>
</protein>
<dbReference type="InParanoid" id="A0A067RIQ6"/>
<evidence type="ECO:0000313" key="3">
    <source>
        <dbReference type="EMBL" id="KDR23652.1"/>
    </source>
</evidence>
<dbReference type="SUPFAM" id="SSF57756">
    <property type="entry name" value="Retrovirus zinc finger-like domains"/>
    <property type="match status" value="1"/>
</dbReference>
<reference evidence="3 4" key="1">
    <citation type="journal article" date="2014" name="Nat. Commun.">
        <title>Molecular traces of alternative social organization in a termite genome.</title>
        <authorList>
            <person name="Terrapon N."/>
            <person name="Li C."/>
            <person name="Robertson H.M."/>
            <person name="Ji L."/>
            <person name="Meng X."/>
            <person name="Booth W."/>
            <person name="Chen Z."/>
            <person name="Childers C.P."/>
            <person name="Glastad K.M."/>
            <person name="Gokhale K."/>
            <person name="Gowin J."/>
            <person name="Gronenberg W."/>
            <person name="Hermansen R.A."/>
            <person name="Hu H."/>
            <person name="Hunt B.G."/>
            <person name="Huylmans A.K."/>
            <person name="Khalil S.M."/>
            <person name="Mitchell R.D."/>
            <person name="Munoz-Torres M.C."/>
            <person name="Mustard J.A."/>
            <person name="Pan H."/>
            <person name="Reese J.T."/>
            <person name="Scharf M.E."/>
            <person name="Sun F."/>
            <person name="Vogel H."/>
            <person name="Xiao J."/>
            <person name="Yang W."/>
            <person name="Yang Z."/>
            <person name="Yang Z."/>
            <person name="Zhou J."/>
            <person name="Zhu J."/>
            <person name="Brent C.S."/>
            <person name="Elsik C.G."/>
            <person name="Goodisman M.A."/>
            <person name="Liberles D.A."/>
            <person name="Roe R.M."/>
            <person name="Vargo E.L."/>
            <person name="Vilcinskas A."/>
            <person name="Wang J."/>
            <person name="Bornberg-Bauer E."/>
            <person name="Korb J."/>
            <person name="Zhang G."/>
            <person name="Liebig J."/>
        </authorList>
    </citation>
    <scope>NUCLEOTIDE SEQUENCE [LARGE SCALE GENOMIC DNA]</scope>
    <source>
        <tissue evidence="3">Whole organism</tissue>
    </source>
</reference>